<protein>
    <submittedName>
        <fullName evidence="6">Aminotransferase class V-fold PLP-dependent enzyme</fullName>
    </submittedName>
</protein>
<evidence type="ECO:0000259" key="5">
    <source>
        <dbReference type="Pfam" id="PF00266"/>
    </source>
</evidence>
<evidence type="ECO:0000256" key="3">
    <source>
        <dbReference type="RuleBase" id="RU004075"/>
    </source>
</evidence>
<dbReference type="Gene3D" id="3.90.1150.10">
    <property type="entry name" value="Aspartate Aminotransferase, domain 1"/>
    <property type="match status" value="1"/>
</dbReference>
<reference evidence="6 7" key="1">
    <citation type="submission" date="2019-12" db="EMBL/GenBank/DDBJ databases">
        <authorList>
            <person name="Li M."/>
        </authorList>
    </citation>
    <scope>NUCLEOTIDE SEQUENCE [LARGE SCALE GENOMIC DNA]</scope>
    <source>
        <strain evidence="6 7">GBMRC 2046</strain>
    </source>
</reference>
<proteinExistence type="inferred from homology"/>
<evidence type="ECO:0000256" key="2">
    <source>
        <dbReference type="ARBA" id="ARBA00022898"/>
    </source>
</evidence>
<keyword evidence="7" id="KW-1185">Reference proteome</keyword>
<dbReference type="InterPro" id="IPR015421">
    <property type="entry name" value="PyrdxlP-dep_Trfase_major"/>
</dbReference>
<dbReference type="SUPFAM" id="SSF53383">
    <property type="entry name" value="PLP-dependent transferases"/>
    <property type="match status" value="1"/>
</dbReference>
<dbReference type="EMBL" id="WUMV01000003">
    <property type="protein sequence ID" value="MXN64995.1"/>
    <property type="molecule type" value="Genomic_DNA"/>
</dbReference>
<dbReference type="PANTHER" id="PTHR43586:SF24">
    <property type="entry name" value="BLR4730 PROTEIN"/>
    <property type="match status" value="1"/>
</dbReference>
<organism evidence="6 7">
    <name type="scientific">Stappia sediminis</name>
    <dbReference type="NCBI Taxonomy" id="2692190"/>
    <lineage>
        <taxon>Bacteria</taxon>
        <taxon>Pseudomonadati</taxon>
        <taxon>Pseudomonadota</taxon>
        <taxon>Alphaproteobacteria</taxon>
        <taxon>Hyphomicrobiales</taxon>
        <taxon>Stappiaceae</taxon>
        <taxon>Stappia</taxon>
    </lineage>
</organism>
<keyword evidence="6" id="KW-0808">Transferase</keyword>
<dbReference type="Proteomes" id="UP000433101">
    <property type="component" value="Unassembled WGS sequence"/>
</dbReference>
<dbReference type="PROSITE" id="PS00595">
    <property type="entry name" value="AA_TRANSFER_CLASS_5"/>
    <property type="match status" value="1"/>
</dbReference>
<comment type="caution">
    <text evidence="6">The sequence shown here is derived from an EMBL/GenBank/DDBJ whole genome shotgun (WGS) entry which is preliminary data.</text>
</comment>
<dbReference type="InterPro" id="IPR000192">
    <property type="entry name" value="Aminotrans_V_dom"/>
</dbReference>
<dbReference type="GO" id="GO:0008483">
    <property type="term" value="F:transaminase activity"/>
    <property type="evidence" value="ECO:0007669"/>
    <property type="project" value="UniProtKB-KW"/>
</dbReference>
<feature type="domain" description="Aminotransferase class V" evidence="5">
    <location>
        <begin position="34"/>
        <end position="386"/>
    </location>
</feature>
<dbReference type="InterPro" id="IPR015424">
    <property type="entry name" value="PyrdxlP-dep_Trfase"/>
</dbReference>
<evidence type="ECO:0000313" key="6">
    <source>
        <dbReference type="EMBL" id="MXN64995.1"/>
    </source>
</evidence>
<comment type="cofactor">
    <cofactor evidence="1 4">
        <name>pyridoxal 5'-phosphate</name>
        <dbReference type="ChEBI" id="CHEBI:597326"/>
    </cofactor>
</comment>
<dbReference type="RefSeq" id="WP_160775224.1">
    <property type="nucleotide sequence ID" value="NZ_WUMV01000003.1"/>
</dbReference>
<dbReference type="Pfam" id="PF00266">
    <property type="entry name" value="Aminotran_5"/>
    <property type="match status" value="1"/>
</dbReference>
<dbReference type="Gene3D" id="3.40.640.10">
    <property type="entry name" value="Type I PLP-dependent aspartate aminotransferase-like (Major domain)"/>
    <property type="match status" value="1"/>
</dbReference>
<name>A0A7X3S7Q9_9HYPH</name>
<comment type="similarity">
    <text evidence="3">Belongs to the class-V pyridoxal-phosphate-dependent aminotransferase family.</text>
</comment>
<evidence type="ECO:0000256" key="1">
    <source>
        <dbReference type="ARBA" id="ARBA00001933"/>
    </source>
</evidence>
<evidence type="ECO:0000313" key="7">
    <source>
        <dbReference type="Proteomes" id="UP000433101"/>
    </source>
</evidence>
<dbReference type="InterPro" id="IPR015422">
    <property type="entry name" value="PyrdxlP-dep_Trfase_small"/>
</dbReference>
<keyword evidence="6" id="KW-0032">Aminotransferase</keyword>
<accession>A0A7X3S7Q9</accession>
<dbReference type="InterPro" id="IPR020578">
    <property type="entry name" value="Aminotrans_V_PyrdxlP_BS"/>
</dbReference>
<sequence>MALTDDDIERLRADTPGVENVSHFNHSKCSLPSKRVLGKIVDHLQREAAIGPSEAGDLATADIEAARDAAAQLLNALPQEIALTGSGSQGWGAAFAALPHLKPGDRLLTSRHEWGGNLSMMKRAAEKAGANVEYVPCREDGTVSPEALATMIDDRVKLVALTWLPANGGLINPVAEIGEVTRAAGVPYFVDAGQALGQIEADVGAIGCDILKGTGRKFLRGPRGTAILYIRKSFLDTLDPVTTDVFSAPWEEGGPKLREDARRFETSEKPVALQIGLGEAIRQALEIGIADIRSRIKAKSEKLRTELSQIAGVTLLDLGGEKSGLVSFSVSRLSATELRKRLARKNINVASIAAAYCPVEMAERGFSEVARASVSYLTTDEEIDRLADAMRTL</sequence>
<dbReference type="AlphaFoldDB" id="A0A7X3S7Q9"/>
<dbReference type="PANTHER" id="PTHR43586">
    <property type="entry name" value="CYSTEINE DESULFURASE"/>
    <property type="match status" value="1"/>
</dbReference>
<gene>
    <name evidence="6" type="ORF">GR183_08755</name>
</gene>
<keyword evidence="2" id="KW-0663">Pyridoxal phosphate</keyword>
<evidence type="ECO:0000256" key="4">
    <source>
        <dbReference type="RuleBase" id="RU004504"/>
    </source>
</evidence>